<organism evidence="1 2">
    <name type="scientific">Rangifer tarandus platyrhynchus</name>
    <name type="common">Svalbard reindeer</name>
    <dbReference type="NCBI Taxonomy" id="3082113"/>
    <lineage>
        <taxon>Eukaryota</taxon>
        <taxon>Metazoa</taxon>
        <taxon>Chordata</taxon>
        <taxon>Craniata</taxon>
        <taxon>Vertebrata</taxon>
        <taxon>Euteleostomi</taxon>
        <taxon>Mammalia</taxon>
        <taxon>Eutheria</taxon>
        <taxon>Laurasiatheria</taxon>
        <taxon>Artiodactyla</taxon>
        <taxon>Ruminantia</taxon>
        <taxon>Pecora</taxon>
        <taxon>Cervidae</taxon>
        <taxon>Odocoileinae</taxon>
        <taxon>Rangifer</taxon>
    </lineage>
</organism>
<dbReference type="Proteomes" id="UP001176941">
    <property type="component" value="Chromosome 12"/>
</dbReference>
<protein>
    <submittedName>
        <fullName evidence="1">Uncharacterized protein</fullName>
    </submittedName>
</protein>
<evidence type="ECO:0000313" key="2">
    <source>
        <dbReference type="Proteomes" id="UP001176941"/>
    </source>
</evidence>
<sequence>MGRARLPALLKGACVPGRPPSLSFISCPRQSSCLSGVFCRLLSFGGSDKICRLPADGKQPSSCASAVLSSLQATGEKTCLCGLPSIAFCIQTPRGLWQEQPASL</sequence>
<name>A0ABN8Y2D5_RANTA</name>
<evidence type="ECO:0000313" key="1">
    <source>
        <dbReference type="EMBL" id="CAI9155105.1"/>
    </source>
</evidence>
<gene>
    <name evidence="1" type="ORF">MRATA1EN1_LOCUS4067</name>
</gene>
<proteinExistence type="predicted"/>
<reference evidence="1" key="1">
    <citation type="submission" date="2023-04" db="EMBL/GenBank/DDBJ databases">
        <authorList>
            <consortium name="ELIXIR-Norway"/>
        </authorList>
    </citation>
    <scope>NUCLEOTIDE SEQUENCE [LARGE SCALE GENOMIC DNA]</scope>
</reference>
<dbReference type="EMBL" id="OX459948">
    <property type="protein sequence ID" value="CAI9155105.1"/>
    <property type="molecule type" value="Genomic_DNA"/>
</dbReference>
<keyword evidence="2" id="KW-1185">Reference proteome</keyword>
<accession>A0ABN8Y2D5</accession>